<dbReference type="Gene3D" id="1.10.287.130">
    <property type="match status" value="1"/>
</dbReference>
<dbReference type="InterPro" id="IPR036890">
    <property type="entry name" value="HATPase_C_sf"/>
</dbReference>
<dbReference type="SMART" id="SM00388">
    <property type="entry name" value="HisKA"/>
    <property type="match status" value="1"/>
</dbReference>
<feature type="transmembrane region" description="Helical" evidence="10">
    <location>
        <begin position="129"/>
        <end position="147"/>
    </location>
</feature>
<dbReference type="PRINTS" id="PR00344">
    <property type="entry name" value="BCTRLSENSOR"/>
</dbReference>
<dbReference type="InterPro" id="IPR050980">
    <property type="entry name" value="2C_sensor_his_kinase"/>
</dbReference>
<dbReference type="CDD" id="cd00082">
    <property type="entry name" value="HisKA"/>
    <property type="match status" value="1"/>
</dbReference>
<keyword evidence="10" id="KW-1133">Transmembrane helix</keyword>
<sequence>MLIGLVSRRFDLLPGQPGPEPIRLRTLILLRWVAICGQTVAVGVALLIGAHLSLGPVMVVLGLAMILNLAMMLRPDRRISALEAAWQLGFDLAQIAALLSLTGGLSNPFALLLLAPVTVAATALPGRQLMALGIATFIMVSMTAWFARPMTFSDNGIAVLSDPLLVGSWFAIIIGALFFALYARTVTAEITATSDALFAARMALEREQRLQHLGGVVAAAAHEMGTPLATIKLVSSELADEIGEALPDRDDLAEDMELLRQSADRCGAILRSMGSAGRDDLLIRSAPLRQVLEEAAGPHRDRGIRIRIEITGDHPSIQRDAALIHGLRNLIQNAVDFASVEVLIEAKADRREIRLRIADDGPGFPLAILPRLGSPFLTTRPRSEDGRSYEGMGLGLFIAKTLLERSGAAVRFGNRQRGAQVTVTWPREVIEAKNDRGALGQNPHIS</sequence>
<protein>
    <recommendedName>
        <fullName evidence="3">histidine kinase</fullName>
        <ecNumber evidence="3">2.7.13.3</ecNumber>
    </recommendedName>
</protein>
<dbReference type="EMBL" id="WMIG01000002">
    <property type="protein sequence ID" value="MTH59181.1"/>
    <property type="molecule type" value="Genomic_DNA"/>
</dbReference>
<dbReference type="NCBIfam" id="NF033792">
    <property type="entry name" value="ActS_PrrB_HisK"/>
    <property type="match status" value="1"/>
</dbReference>
<name>A0A844HN66_9RHOB</name>
<dbReference type="GO" id="GO:0000155">
    <property type="term" value="F:phosphorelay sensor kinase activity"/>
    <property type="evidence" value="ECO:0007669"/>
    <property type="project" value="InterPro"/>
</dbReference>
<evidence type="ECO:0000256" key="4">
    <source>
        <dbReference type="ARBA" id="ARBA00022475"/>
    </source>
</evidence>
<dbReference type="PANTHER" id="PTHR44936:SF10">
    <property type="entry name" value="SENSOR PROTEIN RSTB"/>
    <property type="match status" value="1"/>
</dbReference>
<evidence type="ECO:0000256" key="7">
    <source>
        <dbReference type="ARBA" id="ARBA00022741"/>
    </source>
</evidence>
<reference evidence="12 13" key="1">
    <citation type="submission" date="2019-11" db="EMBL/GenBank/DDBJ databases">
        <authorList>
            <person name="Dong K."/>
        </authorList>
    </citation>
    <scope>NUCLEOTIDE SEQUENCE [LARGE SCALE GENOMIC DNA]</scope>
    <source>
        <strain evidence="12 13">NBRC 112902</strain>
    </source>
</reference>
<keyword evidence="9" id="KW-0067">ATP-binding</keyword>
<dbReference type="RefSeq" id="WP_343042938.1">
    <property type="nucleotide sequence ID" value="NZ_JBHGCD010000002.1"/>
</dbReference>
<dbReference type="SMART" id="SM00387">
    <property type="entry name" value="HATPase_c"/>
    <property type="match status" value="1"/>
</dbReference>
<keyword evidence="13" id="KW-1185">Reference proteome</keyword>
<dbReference type="SUPFAM" id="SSF47384">
    <property type="entry name" value="Homodimeric domain of signal transducing histidine kinase"/>
    <property type="match status" value="1"/>
</dbReference>
<dbReference type="Pfam" id="PF00512">
    <property type="entry name" value="HisKA"/>
    <property type="match status" value="1"/>
</dbReference>
<dbReference type="AlphaFoldDB" id="A0A844HN66"/>
<evidence type="ECO:0000256" key="9">
    <source>
        <dbReference type="ARBA" id="ARBA00022840"/>
    </source>
</evidence>
<dbReference type="InterPro" id="IPR003594">
    <property type="entry name" value="HATPase_dom"/>
</dbReference>
<organism evidence="12 13">
    <name type="scientific">Paracoccus litorisediminis</name>
    <dbReference type="NCBI Taxonomy" id="2006130"/>
    <lineage>
        <taxon>Bacteria</taxon>
        <taxon>Pseudomonadati</taxon>
        <taxon>Pseudomonadota</taxon>
        <taxon>Alphaproteobacteria</taxon>
        <taxon>Rhodobacterales</taxon>
        <taxon>Paracoccaceae</taxon>
        <taxon>Paracoccus</taxon>
    </lineage>
</organism>
<accession>A0A844HN66</accession>
<comment type="caution">
    <text evidence="12">The sequence shown here is derived from an EMBL/GenBank/DDBJ whole genome shotgun (WGS) entry which is preliminary data.</text>
</comment>
<dbReference type="EC" id="2.7.13.3" evidence="3"/>
<dbReference type="InterPro" id="IPR047770">
    <property type="entry name" value="RegB"/>
</dbReference>
<feature type="transmembrane region" description="Helical" evidence="10">
    <location>
        <begin position="29"/>
        <end position="48"/>
    </location>
</feature>
<keyword evidence="5" id="KW-0597">Phosphoprotein</keyword>
<feature type="transmembrane region" description="Helical" evidence="10">
    <location>
        <begin position="159"/>
        <end position="183"/>
    </location>
</feature>
<dbReference type="InterPro" id="IPR036097">
    <property type="entry name" value="HisK_dim/P_sf"/>
</dbReference>
<dbReference type="InterPro" id="IPR004358">
    <property type="entry name" value="Sig_transdc_His_kin-like_C"/>
</dbReference>
<dbReference type="PANTHER" id="PTHR44936">
    <property type="entry name" value="SENSOR PROTEIN CREC"/>
    <property type="match status" value="1"/>
</dbReference>
<dbReference type="Gene3D" id="3.30.565.10">
    <property type="entry name" value="Histidine kinase-like ATPase, C-terminal domain"/>
    <property type="match status" value="1"/>
</dbReference>
<keyword evidence="4" id="KW-1003">Cell membrane</keyword>
<comment type="catalytic activity">
    <reaction evidence="1">
        <text>ATP + protein L-histidine = ADP + protein N-phospho-L-histidine.</text>
        <dbReference type="EC" id="2.7.13.3"/>
    </reaction>
</comment>
<dbReference type="GO" id="GO:0005524">
    <property type="term" value="F:ATP binding"/>
    <property type="evidence" value="ECO:0007669"/>
    <property type="project" value="UniProtKB-KW"/>
</dbReference>
<feature type="domain" description="Histidine kinase" evidence="11">
    <location>
        <begin position="219"/>
        <end position="429"/>
    </location>
</feature>
<dbReference type="InterPro" id="IPR005467">
    <property type="entry name" value="His_kinase_dom"/>
</dbReference>
<proteinExistence type="predicted"/>
<comment type="subcellular location">
    <subcellularLocation>
        <location evidence="2">Cell membrane</location>
        <topology evidence="2">Multi-pass membrane protein</topology>
    </subcellularLocation>
</comment>
<evidence type="ECO:0000256" key="1">
    <source>
        <dbReference type="ARBA" id="ARBA00000085"/>
    </source>
</evidence>
<dbReference type="SUPFAM" id="SSF55874">
    <property type="entry name" value="ATPase domain of HSP90 chaperone/DNA topoisomerase II/histidine kinase"/>
    <property type="match status" value="1"/>
</dbReference>
<evidence type="ECO:0000256" key="8">
    <source>
        <dbReference type="ARBA" id="ARBA00022777"/>
    </source>
</evidence>
<dbReference type="PROSITE" id="PS50109">
    <property type="entry name" value="HIS_KIN"/>
    <property type="match status" value="1"/>
</dbReference>
<evidence type="ECO:0000259" key="11">
    <source>
        <dbReference type="PROSITE" id="PS50109"/>
    </source>
</evidence>
<gene>
    <name evidence="12" type="ORF">GL300_08135</name>
</gene>
<evidence type="ECO:0000256" key="6">
    <source>
        <dbReference type="ARBA" id="ARBA00022679"/>
    </source>
</evidence>
<dbReference type="Pfam" id="PF02518">
    <property type="entry name" value="HATPase_c"/>
    <property type="match status" value="1"/>
</dbReference>
<keyword evidence="7" id="KW-0547">Nucleotide-binding</keyword>
<dbReference type="InterPro" id="IPR003661">
    <property type="entry name" value="HisK_dim/P_dom"/>
</dbReference>
<evidence type="ECO:0000256" key="10">
    <source>
        <dbReference type="SAM" id="Phobius"/>
    </source>
</evidence>
<evidence type="ECO:0000256" key="3">
    <source>
        <dbReference type="ARBA" id="ARBA00012438"/>
    </source>
</evidence>
<keyword evidence="6" id="KW-0808">Transferase</keyword>
<evidence type="ECO:0000313" key="12">
    <source>
        <dbReference type="EMBL" id="MTH59181.1"/>
    </source>
</evidence>
<keyword evidence="10" id="KW-0812">Transmembrane</keyword>
<evidence type="ECO:0000256" key="5">
    <source>
        <dbReference type="ARBA" id="ARBA00022553"/>
    </source>
</evidence>
<evidence type="ECO:0000256" key="2">
    <source>
        <dbReference type="ARBA" id="ARBA00004651"/>
    </source>
</evidence>
<dbReference type="GO" id="GO:0005886">
    <property type="term" value="C:plasma membrane"/>
    <property type="evidence" value="ECO:0007669"/>
    <property type="project" value="UniProtKB-SubCell"/>
</dbReference>
<keyword evidence="10" id="KW-0472">Membrane</keyword>
<dbReference type="Proteomes" id="UP000449846">
    <property type="component" value="Unassembled WGS sequence"/>
</dbReference>
<keyword evidence="8 12" id="KW-0418">Kinase</keyword>
<feature type="transmembrane region" description="Helical" evidence="10">
    <location>
        <begin position="95"/>
        <end position="117"/>
    </location>
</feature>
<evidence type="ECO:0000313" key="13">
    <source>
        <dbReference type="Proteomes" id="UP000449846"/>
    </source>
</evidence>
<feature type="transmembrane region" description="Helical" evidence="10">
    <location>
        <begin position="54"/>
        <end position="74"/>
    </location>
</feature>